<evidence type="ECO:0000313" key="3">
    <source>
        <dbReference type="Proteomes" id="UP001187192"/>
    </source>
</evidence>
<accession>A0AA88E578</accession>
<feature type="compositionally biased region" description="Polar residues" evidence="1">
    <location>
        <begin position="394"/>
        <end position="403"/>
    </location>
</feature>
<organism evidence="2 3">
    <name type="scientific">Ficus carica</name>
    <name type="common">Common fig</name>
    <dbReference type="NCBI Taxonomy" id="3494"/>
    <lineage>
        <taxon>Eukaryota</taxon>
        <taxon>Viridiplantae</taxon>
        <taxon>Streptophyta</taxon>
        <taxon>Embryophyta</taxon>
        <taxon>Tracheophyta</taxon>
        <taxon>Spermatophyta</taxon>
        <taxon>Magnoliopsida</taxon>
        <taxon>eudicotyledons</taxon>
        <taxon>Gunneridae</taxon>
        <taxon>Pentapetalae</taxon>
        <taxon>rosids</taxon>
        <taxon>fabids</taxon>
        <taxon>Rosales</taxon>
        <taxon>Moraceae</taxon>
        <taxon>Ficeae</taxon>
        <taxon>Ficus</taxon>
    </lineage>
</organism>
<feature type="compositionally biased region" description="Low complexity" evidence="1">
    <location>
        <begin position="379"/>
        <end position="389"/>
    </location>
</feature>
<keyword evidence="3" id="KW-1185">Reference proteome</keyword>
<gene>
    <name evidence="2" type="ORF">TIFTF001_036402</name>
</gene>
<evidence type="ECO:0000256" key="1">
    <source>
        <dbReference type="SAM" id="MobiDB-lite"/>
    </source>
</evidence>
<name>A0AA88E578_FICCA</name>
<protein>
    <submittedName>
        <fullName evidence="2">Uncharacterized protein</fullName>
    </submittedName>
</protein>
<dbReference type="AlphaFoldDB" id="A0AA88E578"/>
<reference evidence="2" key="1">
    <citation type="submission" date="2023-07" db="EMBL/GenBank/DDBJ databases">
        <title>draft genome sequence of fig (Ficus carica).</title>
        <authorList>
            <person name="Takahashi T."/>
            <person name="Nishimura K."/>
        </authorList>
    </citation>
    <scope>NUCLEOTIDE SEQUENCE</scope>
</reference>
<dbReference type="Proteomes" id="UP001187192">
    <property type="component" value="Unassembled WGS sequence"/>
</dbReference>
<dbReference type="EMBL" id="BTGU01000437">
    <property type="protein sequence ID" value="GMN67348.1"/>
    <property type="molecule type" value="Genomic_DNA"/>
</dbReference>
<sequence length="640" mass="71551">MASENSISYYLSDIQQSCKIPEDIVLSPIPDDANIYIGENIEPGSVVFALDHIRSFKFHLHSFILEFLQITNISPFQVAPSSFRLVAACAYAHENQGYSFTIYDIVSSFTLKHFDFYFYKLSPKIVRLPCYDFTPVTSPAFGIPLLVVKVTTSGMASSHSVTGGVYKARERIHHRMADRRLLAIPASCRSEDERADVEDMILHTELDHPGSSRHKHCRESSPIQPYPEGRFLRSDGVPILNGDVSCNPAIDDSPEEQPPQSDQHVKLMEDQLAGAKQFAANLLEENRKMKQKCRENIQDAKSYFRNKYLKLALVWVAMVSNRGNWGWHPRVESYPPIPHEEHPRVSITSPVSNIYEARIEVLKQVMQSQLYDIRASKSYSPSTLPQSSQPQPPKNITSTSSRPNYRISSLRLTEVLNGILDPVDVHPAKKPHSDEAILANLKFPPSVTNPATSAFGVPLSTTMVSTTQNALQDSTVGQDSSISEVIDVQVDSIFENKIFSGSPLLMSGSEVLVPVPLVNLPISSQVVTQSQLPAPFMTLSDRSEPSEVRVSSFDPSSQALRTLEVVSRTTSNFGALSRAYKIPSLCEQASNIHQQILLEDSILEHEVKTLEAQVSSLQNFLSEIFELKSKWLLERIRSRN</sequence>
<dbReference type="AntiFam" id="ANF00029">
    <property type="entry name" value="Antisense to 16S rRNA"/>
</dbReference>
<proteinExistence type="predicted"/>
<comment type="caution">
    <text evidence="2">The sequence shown here is derived from an EMBL/GenBank/DDBJ whole genome shotgun (WGS) entry which is preliminary data.</text>
</comment>
<evidence type="ECO:0000313" key="2">
    <source>
        <dbReference type="EMBL" id="GMN67348.1"/>
    </source>
</evidence>
<feature type="region of interest" description="Disordered" evidence="1">
    <location>
        <begin position="379"/>
        <end position="403"/>
    </location>
</feature>